<evidence type="ECO:0000259" key="5">
    <source>
        <dbReference type="PROSITE" id="PS50837"/>
    </source>
</evidence>
<dbReference type="CDD" id="cd00200">
    <property type="entry name" value="WD40"/>
    <property type="match status" value="1"/>
</dbReference>
<feature type="transmembrane region" description="Helical" evidence="4">
    <location>
        <begin position="1333"/>
        <end position="1354"/>
    </location>
</feature>
<dbReference type="RefSeq" id="XP_040670510.1">
    <property type="nucleotide sequence ID" value="XM_040808336.1"/>
</dbReference>
<dbReference type="STRING" id="1036611.A0A1L9PT81"/>
<evidence type="ECO:0000313" key="7">
    <source>
        <dbReference type="Proteomes" id="UP000184073"/>
    </source>
</evidence>
<feature type="repeat" description="WD" evidence="3">
    <location>
        <begin position="1607"/>
        <end position="1644"/>
    </location>
</feature>
<keyword evidence="4" id="KW-0472">Membrane</keyword>
<feature type="transmembrane region" description="Helical" evidence="4">
    <location>
        <begin position="1360"/>
        <end position="1384"/>
    </location>
</feature>
<dbReference type="PROSITE" id="PS00678">
    <property type="entry name" value="WD_REPEATS_1"/>
    <property type="match status" value="1"/>
</dbReference>
<dbReference type="PANTHER" id="PTHR46082:SF6">
    <property type="entry name" value="AAA+ ATPASE DOMAIN-CONTAINING PROTEIN-RELATED"/>
    <property type="match status" value="1"/>
</dbReference>
<dbReference type="InterPro" id="IPR000845">
    <property type="entry name" value="Nucleoside_phosphorylase_d"/>
</dbReference>
<dbReference type="EMBL" id="KV878132">
    <property type="protein sequence ID" value="OJJ04748.1"/>
    <property type="molecule type" value="Genomic_DNA"/>
</dbReference>
<dbReference type="Proteomes" id="UP000184073">
    <property type="component" value="Unassembled WGS sequence"/>
</dbReference>
<dbReference type="SUPFAM" id="SSF53167">
    <property type="entry name" value="Purine and uridine phosphorylases"/>
    <property type="match status" value="1"/>
</dbReference>
<dbReference type="Pfam" id="PF24883">
    <property type="entry name" value="NPHP3_N"/>
    <property type="match status" value="1"/>
</dbReference>
<name>A0A1L9PT81_ASPVE</name>
<keyword evidence="7" id="KW-1185">Reference proteome</keyword>
<dbReference type="PROSITE" id="PS50837">
    <property type="entry name" value="NACHT"/>
    <property type="match status" value="1"/>
</dbReference>
<dbReference type="GO" id="GO:0003824">
    <property type="term" value="F:catalytic activity"/>
    <property type="evidence" value="ECO:0007669"/>
    <property type="project" value="InterPro"/>
</dbReference>
<dbReference type="Gene3D" id="3.40.50.1580">
    <property type="entry name" value="Nucleoside phosphorylase domain"/>
    <property type="match status" value="1"/>
</dbReference>
<dbReference type="Gene3D" id="2.130.10.10">
    <property type="entry name" value="YVTN repeat-like/Quinoprotein amine dehydrogenase"/>
    <property type="match status" value="4"/>
</dbReference>
<dbReference type="InterPro" id="IPR019775">
    <property type="entry name" value="WD40_repeat_CS"/>
</dbReference>
<keyword evidence="1 3" id="KW-0853">WD repeat</keyword>
<dbReference type="InterPro" id="IPR056884">
    <property type="entry name" value="NPHP3-like_N"/>
</dbReference>
<accession>A0A1L9PT81</accession>
<feature type="repeat" description="WD" evidence="3">
    <location>
        <begin position="1562"/>
        <end position="1603"/>
    </location>
</feature>
<dbReference type="SUPFAM" id="SSF50978">
    <property type="entry name" value="WD40 repeat-like"/>
    <property type="match status" value="1"/>
</dbReference>
<feature type="repeat" description="WD" evidence="3">
    <location>
        <begin position="1481"/>
        <end position="1522"/>
    </location>
</feature>
<keyword evidence="4" id="KW-1133">Transmembrane helix</keyword>
<keyword evidence="4" id="KW-0812">Transmembrane</keyword>
<dbReference type="SUPFAM" id="SSF50998">
    <property type="entry name" value="Quinoprotein alcohol dehydrogenase-like"/>
    <property type="match status" value="1"/>
</dbReference>
<dbReference type="Pfam" id="PF01048">
    <property type="entry name" value="PNP_UDP_1"/>
    <property type="match status" value="1"/>
</dbReference>
<dbReference type="InterPro" id="IPR015943">
    <property type="entry name" value="WD40/YVTN_repeat-like_dom_sf"/>
</dbReference>
<dbReference type="InterPro" id="IPR035994">
    <property type="entry name" value="Nucleoside_phosphorylase_sf"/>
</dbReference>
<evidence type="ECO:0000256" key="4">
    <source>
        <dbReference type="SAM" id="Phobius"/>
    </source>
</evidence>
<dbReference type="InterPro" id="IPR001680">
    <property type="entry name" value="WD40_rpt"/>
</dbReference>
<dbReference type="InterPro" id="IPR011047">
    <property type="entry name" value="Quinoprotein_ADH-like_sf"/>
</dbReference>
<keyword evidence="2" id="KW-0677">Repeat</keyword>
<evidence type="ECO:0000313" key="6">
    <source>
        <dbReference type="EMBL" id="OJJ04748.1"/>
    </source>
</evidence>
<dbReference type="InterPro" id="IPR036322">
    <property type="entry name" value="WD40_repeat_dom_sf"/>
</dbReference>
<dbReference type="OrthoDB" id="674604at2759"/>
<organism evidence="6 7">
    <name type="scientific">Aspergillus versicolor CBS 583.65</name>
    <dbReference type="NCBI Taxonomy" id="1036611"/>
    <lineage>
        <taxon>Eukaryota</taxon>
        <taxon>Fungi</taxon>
        <taxon>Dikarya</taxon>
        <taxon>Ascomycota</taxon>
        <taxon>Pezizomycotina</taxon>
        <taxon>Eurotiomycetes</taxon>
        <taxon>Eurotiomycetidae</taxon>
        <taxon>Eurotiales</taxon>
        <taxon>Aspergillaceae</taxon>
        <taxon>Aspergillus</taxon>
        <taxon>Aspergillus subgen. Nidulantes</taxon>
    </lineage>
</organism>
<feature type="domain" description="NACHT" evidence="5">
    <location>
        <begin position="389"/>
        <end position="540"/>
    </location>
</feature>
<dbReference type="InterPro" id="IPR053137">
    <property type="entry name" value="NLR-like"/>
</dbReference>
<dbReference type="PROSITE" id="PS50082">
    <property type="entry name" value="WD_REPEATS_2"/>
    <property type="match status" value="5"/>
</dbReference>
<dbReference type="GeneID" id="63723847"/>
<evidence type="ECO:0000256" key="3">
    <source>
        <dbReference type="PROSITE-ProRule" id="PRU00221"/>
    </source>
</evidence>
<evidence type="ECO:0000256" key="2">
    <source>
        <dbReference type="ARBA" id="ARBA00022737"/>
    </source>
</evidence>
<dbReference type="SMART" id="SM00320">
    <property type="entry name" value="WD40"/>
    <property type="match status" value="10"/>
</dbReference>
<dbReference type="PANTHER" id="PTHR46082">
    <property type="entry name" value="ATP/GTP-BINDING PROTEIN-RELATED"/>
    <property type="match status" value="1"/>
</dbReference>
<dbReference type="InterPro" id="IPR007111">
    <property type="entry name" value="NACHT_NTPase"/>
</dbReference>
<evidence type="ECO:0000256" key="1">
    <source>
        <dbReference type="ARBA" id="ARBA00022574"/>
    </source>
</evidence>
<feature type="repeat" description="WD" evidence="3">
    <location>
        <begin position="974"/>
        <end position="1015"/>
    </location>
</feature>
<dbReference type="PROSITE" id="PS50294">
    <property type="entry name" value="WD_REPEATS_REGION"/>
    <property type="match status" value="4"/>
</dbReference>
<gene>
    <name evidence="6" type="ORF">ASPVEDRAFT_153082</name>
</gene>
<dbReference type="VEuPathDB" id="FungiDB:ASPVEDRAFT_153082"/>
<feature type="repeat" description="WD" evidence="3">
    <location>
        <begin position="937"/>
        <end position="973"/>
    </location>
</feature>
<reference evidence="7" key="1">
    <citation type="journal article" date="2017" name="Genome Biol.">
        <title>Comparative genomics reveals high biological diversity and specific adaptations in the industrially and medically important fungal genus Aspergillus.</title>
        <authorList>
            <person name="de Vries R.P."/>
            <person name="Riley R."/>
            <person name="Wiebenga A."/>
            <person name="Aguilar-Osorio G."/>
            <person name="Amillis S."/>
            <person name="Uchima C.A."/>
            <person name="Anderluh G."/>
            <person name="Asadollahi M."/>
            <person name="Askin M."/>
            <person name="Barry K."/>
            <person name="Battaglia E."/>
            <person name="Bayram O."/>
            <person name="Benocci T."/>
            <person name="Braus-Stromeyer S.A."/>
            <person name="Caldana C."/>
            <person name="Canovas D."/>
            <person name="Cerqueira G.C."/>
            <person name="Chen F."/>
            <person name="Chen W."/>
            <person name="Choi C."/>
            <person name="Clum A."/>
            <person name="Dos Santos R.A."/>
            <person name="Damasio A.R."/>
            <person name="Diallinas G."/>
            <person name="Emri T."/>
            <person name="Fekete E."/>
            <person name="Flipphi M."/>
            <person name="Freyberg S."/>
            <person name="Gallo A."/>
            <person name="Gournas C."/>
            <person name="Habgood R."/>
            <person name="Hainaut M."/>
            <person name="Harispe M.L."/>
            <person name="Henrissat B."/>
            <person name="Hilden K.S."/>
            <person name="Hope R."/>
            <person name="Hossain A."/>
            <person name="Karabika E."/>
            <person name="Karaffa L."/>
            <person name="Karanyi Z."/>
            <person name="Krasevec N."/>
            <person name="Kuo A."/>
            <person name="Kusch H."/>
            <person name="LaButti K."/>
            <person name="Lagendijk E.L."/>
            <person name="Lapidus A."/>
            <person name="Levasseur A."/>
            <person name="Lindquist E."/>
            <person name="Lipzen A."/>
            <person name="Logrieco A.F."/>
            <person name="MacCabe A."/>
            <person name="Maekelae M.R."/>
            <person name="Malavazi I."/>
            <person name="Melin P."/>
            <person name="Meyer V."/>
            <person name="Mielnichuk N."/>
            <person name="Miskei M."/>
            <person name="Molnar A.P."/>
            <person name="Mule G."/>
            <person name="Ngan C.Y."/>
            <person name="Orejas M."/>
            <person name="Orosz E."/>
            <person name="Ouedraogo J.P."/>
            <person name="Overkamp K.M."/>
            <person name="Park H.-S."/>
            <person name="Perrone G."/>
            <person name="Piumi F."/>
            <person name="Punt P.J."/>
            <person name="Ram A.F."/>
            <person name="Ramon A."/>
            <person name="Rauscher S."/>
            <person name="Record E."/>
            <person name="Riano-Pachon D.M."/>
            <person name="Robert V."/>
            <person name="Roehrig J."/>
            <person name="Ruller R."/>
            <person name="Salamov A."/>
            <person name="Salih N.S."/>
            <person name="Samson R.A."/>
            <person name="Sandor E."/>
            <person name="Sanguinetti M."/>
            <person name="Schuetze T."/>
            <person name="Sepcic K."/>
            <person name="Shelest E."/>
            <person name="Sherlock G."/>
            <person name="Sophianopoulou V."/>
            <person name="Squina F.M."/>
            <person name="Sun H."/>
            <person name="Susca A."/>
            <person name="Todd R.B."/>
            <person name="Tsang A."/>
            <person name="Unkles S.E."/>
            <person name="van de Wiele N."/>
            <person name="van Rossen-Uffink D."/>
            <person name="Oliveira J.V."/>
            <person name="Vesth T.C."/>
            <person name="Visser J."/>
            <person name="Yu J.-H."/>
            <person name="Zhou M."/>
            <person name="Andersen M.R."/>
            <person name="Archer D.B."/>
            <person name="Baker S.E."/>
            <person name="Benoit I."/>
            <person name="Brakhage A.A."/>
            <person name="Braus G.H."/>
            <person name="Fischer R."/>
            <person name="Frisvad J.C."/>
            <person name="Goldman G.H."/>
            <person name="Houbraken J."/>
            <person name="Oakley B."/>
            <person name="Pocsi I."/>
            <person name="Scazzocchio C."/>
            <person name="Seiboth B."/>
            <person name="vanKuyk P.A."/>
            <person name="Wortman J."/>
            <person name="Dyer P.S."/>
            <person name="Grigoriev I.V."/>
        </authorList>
    </citation>
    <scope>NUCLEOTIDE SEQUENCE [LARGE SCALE GENOMIC DNA]</scope>
    <source>
        <strain evidence="7">CBS 583.65</strain>
    </source>
</reference>
<proteinExistence type="predicted"/>
<protein>
    <recommendedName>
        <fullName evidence="5">NACHT domain-containing protein</fullName>
    </recommendedName>
</protein>
<dbReference type="Pfam" id="PF00400">
    <property type="entry name" value="WD40"/>
    <property type="match status" value="6"/>
</dbReference>
<sequence length="1790" mass="199793">MRPHTREEFQVAIVCALPREADAVKALFDAIYDNGEFYGKQDGDVNIYLNGRIGQHDVVLTYMPGMGRGSAAGVASGLRISYPGIRLALVVGICGAVPFTRDGTEIVLGDVIVSDSVVEYDFGRQYPDGFRRKTDARDTLGRPNREIRTVLATLKTSETRRKFHERTHFYLQNLQAGHPSWRYPGSDKDTLLEFASGLNDQVKGSKKLFTNVEPDGILPDHRNQMSRGTMKAVHRRRLDQDTILPHIHIGAVACADTVMKSAEHRDKIAEDEGAIGFEMEGAGIWDCVPCLIIKGVCDYADSHKNKLWQDYAAATGAASAKAFLEHWKPVVGSGISSANKQLLGDLLLTDPRDDRLRLEQSKGGLLWESFCWIIDHPSFQEWRDDPERRLLWIRGDAGKGKTMLMMGIVDHLAIGVPLPATEMSPPILSYFFCQGTDSRLNNAASVVRGLMYLLVVQRPALLRHLRPKYDHVGARLFEGLEQFHSLVGPFMAMLQDPALPETRLLIDAVDECEEGRPYLLDLIVRTAGNSSKIKWLLTSRNRDDIEQHLGIYDDQQSLRLELNPGCLSGAIDAFIDDRISRVASLRNHPEIQDTIKEVMQRNSDGTFLWAALVIEELKKNALAVDAIDIVKEMPSTIVAVFDQMMGKVNQLPTRNRQRCLQVLSTAVFVYRPLHLLEMRTIAGLPVEINKLPDLNRVVDMCGSFFTVRENHVYFIHQSARDYLATYQAKTVLKSSQEDIHYIIFQRSLSAMSDTLRRNICQLRNPGPLTQSQRDGDGPITPIKYSLVYWFDHLRASNRSGEADLQMIFSFFKNHCLHWFECLGLLYSMSKGIQVVKQLLDATNEVISLRKPMMHEPDLAYYELRPILRDCHHLALGYGSTINRAPLQVYSAALLFCPQKSVIRELFWGDRPSHIRAIAGIQEYSNLGLQITEGHKGSSVNDAQYSPDQQTFATASSDKTIKLWSATTGFLLQTLNAHTGCVNAIAFLDSNHALLSGSEDGRIMLWDTRTGTYEQVYNSDEGMVSTLKFSGASRTVAVGLSSGTVLLWNVDNKSWRRIFQGQINLSEAHSVCSKVQLSVGAAFDRILKANDGLDQFHNGKINRAELNDILVDTQHESARRVFEDLMTSMKHRQKNRANALAFSLDGAVLACAWLNGAVRLWHESSGKWQDIHHSLDVTRALDLSPDASTLALVTNDGFLGVWKQSSGKAMEAIKIDVLGNCPSACICFAPDGQSLLLAFGRKVFLWTAASGRAKAIIKMGNSVCWFTAMVYSTETHMLALGGENGNVFLCDNSSTPIYQPVRSSIPPAGGATASRQLPPFRFHISTRKRLGKQIFHYMVCGYGISFALHGIDIFARHVQQPLWVVFPVYLMCFALLALSIGGLIIPHLPRKMDPRRWYIICREFGIVQAVTLLCRQQDFPPKTDDHHLPLIRDPTTRSLSLQGHYLPVTIMQISPDGHTLATGSPDSVHLWRTANNAWLKCVADHGVAIYDIRFSPDGRYIVTVSHALEVKLWDIVTGVCQKAFEGKNRDVLFSRDSKTLVLIPEGSIMQLFDAVSLKRKRLLKGHKADIFNADISANSRTLASASSDDTVRIWDAITGTAKYALKCQSEICAVACSPDGRTLSVSFSDSTLRLWDTDGKAWMQTFTHGAKHVLCASWSTDSRSIVLNCYETIIILDARTGVCRQSLPVGATHVRDAVLSSTGDFIVTAKGHIRLGRDSGADSILKDFRAFSIEEDWVTFNGRQIIWLPPEYKVHSFAFYNSRLALGHPSGRITTIELDIEQLLCDLGFEI</sequence>
<dbReference type="GO" id="GO:0009116">
    <property type="term" value="P:nucleoside metabolic process"/>
    <property type="evidence" value="ECO:0007669"/>
    <property type="project" value="InterPro"/>
</dbReference>